<protein>
    <submittedName>
        <fullName evidence="1">Uncharacterized protein</fullName>
    </submittedName>
</protein>
<sequence length="85" mass="9284">MKPRHSVRHDSITSLSDLIDNDPSISILSETKTGPPIVVSTTLAVFSLSLTSSLTSFPNLVSNDYATLVSIPTPSYYLRSKLLFQ</sequence>
<evidence type="ECO:0000313" key="3">
    <source>
        <dbReference type="Proteomes" id="UP000324748"/>
    </source>
</evidence>
<dbReference type="Proteomes" id="UP000324748">
    <property type="component" value="Unassembled WGS sequence"/>
</dbReference>
<proteinExistence type="predicted"/>
<accession>A0A5B0MNU7</accession>
<comment type="caution">
    <text evidence="1">The sequence shown here is derived from an EMBL/GenBank/DDBJ whole genome shotgun (WGS) entry which is preliminary data.</text>
</comment>
<gene>
    <name evidence="1" type="ORF">PGT21_014935</name>
    <name evidence="2" type="ORF">PGT21_030792</name>
</gene>
<organism evidence="1 3">
    <name type="scientific">Puccinia graminis f. sp. tritici</name>
    <dbReference type="NCBI Taxonomy" id="56615"/>
    <lineage>
        <taxon>Eukaryota</taxon>
        <taxon>Fungi</taxon>
        <taxon>Dikarya</taxon>
        <taxon>Basidiomycota</taxon>
        <taxon>Pucciniomycotina</taxon>
        <taxon>Pucciniomycetes</taxon>
        <taxon>Pucciniales</taxon>
        <taxon>Pucciniaceae</taxon>
        <taxon>Puccinia</taxon>
    </lineage>
</organism>
<evidence type="ECO:0000313" key="2">
    <source>
        <dbReference type="EMBL" id="KAA1110752.1"/>
    </source>
</evidence>
<dbReference type="AlphaFoldDB" id="A0A5B0MNU7"/>
<dbReference type="EMBL" id="VSWC01000027">
    <property type="protein sequence ID" value="KAA1110752.1"/>
    <property type="molecule type" value="Genomic_DNA"/>
</dbReference>
<name>A0A5B0MNU7_PUCGR</name>
<keyword evidence="3" id="KW-1185">Reference proteome</keyword>
<dbReference type="EMBL" id="VSWC01000144">
    <property type="protein sequence ID" value="KAA1077654.1"/>
    <property type="molecule type" value="Genomic_DNA"/>
</dbReference>
<reference evidence="1 3" key="1">
    <citation type="submission" date="2019-05" db="EMBL/GenBank/DDBJ databases">
        <title>Emergence of the Ug99 lineage of the wheat stem rust pathogen through somatic hybridization.</title>
        <authorList>
            <person name="Li F."/>
            <person name="Upadhyaya N.M."/>
            <person name="Sperschneider J."/>
            <person name="Matny O."/>
            <person name="Nguyen-Phuc H."/>
            <person name="Mago R."/>
            <person name="Raley C."/>
            <person name="Miller M.E."/>
            <person name="Silverstein K.A.T."/>
            <person name="Henningsen E."/>
            <person name="Hirsch C.D."/>
            <person name="Visser B."/>
            <person name="Pretorius Z.A."/>
            <person name="Steffenson B.J."/>
            <person name="Schwessinger B."/>
            <person name="Dodds P.N."/>
            <person name="Figueroa M."/>
        </authorList>
    </citation>
    <scope>NUCLEOTIDE SEQUENCE [LARGE SCALE GENOMIC DNA]</scope>
    <source>
        <strain evidence="1">21-0</strain>
    </source>
</reference>
<evidence type="ECO:0000313" key="1">
    <source>
        <dbReference type="EMBL" id="KAA1077654.1"/>
    </source>
</evidence>